<dbReference type="AlphaFoldDB" id="Q9KX55"/>
<proteinExistence type="predicted"/>
<accession>Q9KX55</accession>
<feature type="compositionally biased region" description="Low complexity" evidence="1">
    <location>
        <begin position="82"/>
        <end position="98"/>
    </location>
</feature>
<dbReference type="EMBL" id="U07832">
    <property type="protein sequence ID" value="AAF43957.1"/>
    <property type="molecule type" value="Genomic_DNA"/>
</dbReference>
<evidence type="ECO:0000313" key="2">
    <source>
        <dbReference type="EMBL" id="AAF43957.1"/>
    </source>
</evidence>
<organism evidence="2">
    <name type="scientific">Pseudomonas aeruginosa</name>
    <dbReference type="NCBI Taxonomy" id="287"/>
    <lineage>
        <taxon>Bacteria</taxon>
        <taxon>Pseudomonadati</taxon>
        <taxon>Pseudomonadota</taxon>
        <taxon>Gammaproteobacteria</taxon>
        <taxon>Pseudomonadales</taxon>
        <taxon>Pseudomonadaceae</taxon>
        <taxon>Pseudomonas</taxon>
    </lineage>
</organism>
<sequence>AEARREQGLEALAVGDAGQRILLGEQVQGRLQTQALARVAQAAVQAVLGKLFGGQPVDHPNRCLRRSPAATAGITGQGQGVPSGSSRRARSSPRGSAANRVPAPSQVVTMLSEKAGPSALRRSPSSGAQSGVSARRSRRKGSAGADKQPPKF</sequence>
<reference evidence="2" key="1">
    <citation type="submission" date="1994-03" db="EMBL/GenBank/DDBJ databases">
        <title>Isolation and characterization of a Pseudomonas aeruginosa genomic DNA sequence, encoding a putative DNA helicase.</title>
        <authorList>
            <person name="Avichezer D."/>
            <person name="Gilboa-Garber N."/>
            <person name="Katcoff D.J."/>
        </authorList>
    </citation>
    <scope>NUCLEOTIDE SEQUENCE</scope>
    <source>
        <strain evidence="2">ATCC 27853</strain>
    </source>
</reference>
<name>Q9KX55_PSEAI</name>
<protein>
    <submittedName>
        <fullName evidence="2">ORF1 5' of helA gene</fullName>
    </submittedName>
</protein>
<evidence type="ECO:0000256" key="1">
    <source>
        <dbReference type="SAM" id="MobiDB-lite"/>
    </source>
</evidence>
<feature type="non-terminal residue" evidence="2">
    <location>
        <position position="1"/>
    </location>
</feature>
<feature type="region of interest" description="Disordered" evidence="1">
    <location>
        <begin position="53"/>
        <end position="152"/>
    </location>
</feature>